<evidence type="ECO:0000256" key="3">
    <source>
        <dbReference type="ARBA" id="ARBA00012058"/>
    </source>
</evidence>
<keyword evidence="9 11" id="KW-0456">Lyase</keyword>
<dbReference type="PANTHER" id="PTHR11902:SF1">
    <property type="entry name" value="ENOLASE"/>
    <property type="match status" value="1"/>
</dbReference>
<dbReference type="InterPro" id="IPR020811">
    <property type="entry name" value="Enolase_N"/>
</dbReference>
<feature type="active site" description="Proton donor" evidence="11">
    <location>
        <position position="209"/>
    </location>
</feature>
<gene>
    <name evidence="14" type="primary">eno_1</name>
    <name evidence="11" type="synonym">eno</name>
    <name evidence="14" type="ORF">DPPLL_00770</name>
</gene>
<dbReference type="Pfam" id="PF03952">
    <property type="entry name" value="Enolase_N"/>
    <property type="match status" value="1"/>
</dbReference>
<dbReference type="SFLD" id="SFLDS00001">
    <property type="entry name" value="Enolase"/>
    <property type="match status" value="1"/>
</dbReference>
<evidence type="ECO:0000256" key="10">
    <source>
        <dbReference type="ARBA" id="ARBA00045763"/>
    </source>
</evidence>
<dbReference type="HAMAP" id="MF_00318">
    <property type="entry name" value="Enolase"/>
    <property type="match status" value="1"/>
</dbReference>
<keyword evidence="7 11" id="KW-0460">Magnesium</keyword>
<evidence type="ECO:0000256" key="11">
    <source>
        <dbReference type="HAMAP-Rule" id="MF_00318"/>
    </source>
</evidence>
<keyword evidence="15" id="KW-1185">Reference proteome</keyword>
<dbReference type="InterPro" id="IPR000941">
    <property type="entry name" value="Enolase"/>
</dbReference>
<feature type="binding site" evidence="11">
    <location>
        <position position="314"/>
    </location>
    <ligand>
        <name>Mg(2+)</name>
        <dbReference type="ChEBI" id="CHEBI:18420"/>
    </ligand>
</feature>
<dbReference type="EMBL" id="AP025516">
    <property type="protein sequence ID" value="BDD85712.1"/>
    <property type="molecule type" value="Genomic_DNA"/>
</dbReference>
<dbReference type="InterPro" id="IPR036849">
    <property type="entry name" value="Enolase-like_C_sf"/>
</dbReference>
<evidence type="ECO:0000256" key="1">
    <source>
        <dbReference type="ARBA" id="ARBA00005031"/>
    </source>
</evidence>
<keyword evidence="5 11" id="KW-0963">Cytoplasm</keyword>
<dbReference type="InterPro" id="IPR020809">
    <property type="entry name" value="Enolase_CS"/>
</dbReference>
<name>A0ABM7W471_9BACT</name>
<feature type="active site" description="Proton acceptor" evidence="11">
    <location>
        <position position="339"/>
    </location>
</feature>
<feature type="binding site" evidence="11">
    <location>
        <position position="369"/>
    </location>
    <ligand>
        <name>(2R)-2-phosphoglycerate</name>
        <dbReference type="ChEBI" id="CHEBI:58289"/>
    </ligand>
</feature>
<comment type="catalytic activity">
    <reaction evidence="11">
        <text>(2R)-2-phosphoglycerate = phosphoenolpyruvate + H2O</text>
        <dbReference type="Rhea" id="RHEA:10164"/>
        <dbReference type="ChEBI" id="CHEBI:15377"/>
        <dbReference type="ChEBI" id="CHEBI:58289"/>
        <dbReference type="ChEBI" id="CHEBI:58702"/>
        <dbReference type="EC" id="4.2.1.11"/>
    </reaction>
</comment>
<dbReference type="PRINTS" id="PR00148">
    <property type="entry name" value="ENOLASE"/>
</dbReference>
<feature type="binding site" evidence="11">
    <location>
        <position position="339"/>
    </location>
    <ligand>
        <name>(2R)-2-phosphoglycerate</name>
        <dbReference type="ChEBI" id="CHEBI:58289"/>
    </ligand>
</feature>
<dbReference type="PROSITE" id="PS00164">
    <property type="entry name" value="ENOLASE"/>
    <property type="match status" value="1"/>
</dbReference>
<dbReference type="Gene3D" id="3.30.390.10">
    <property type="entry name" value="Enolase-like, N-terminal domain"/>
    <property type="match status" value="1"/>
</dbReference>
<feature type="domain" description="Enolase C-terminal TIM barrel" evidence="12">
    <location>
        <begin position="142"/>
        <end position="417"/>
    </location>
</feature>
<dbReference type="SFLD" id="SFLDG00178">
    <property type="entry name" value="enolase"/>
    <property type="match status" value="1"/>
</dbReference>
<evidence type="ECO:0000313" key="14">
    <source>
        <dbReference type="EMBL" id="BDD85712.1"/>
    </source>
</evidence>
<comment type="subcellular location">
    <subcellularLocation>
        <location evidence="11">Cytoplasm</location>
    </subcellularLocation>
    <subcellularLocation>
        <location evidence="11">Secreted</location>
    </subcellularLocation>
    <subcellularLocation>
        <location evidence="11">Cell surface</location>
    </subcellularLocation>
    <text evidence="11">Fractions of enolase are present in both the cytoplasm and on the cell surface.</text>
</comment>
<dbReference type="Gene3D" id="3.20.20.120">
    <property type="entry name" value="Enolase-like C-terminal domain"/>
    <property type="match status" value="1"/>
</dbReference>
<feature type="binding site" evidence="11">
    <location>
        <position position="287"/>
    </location>
    <ligand>
        <name>Mg(2+)</name>
        <dbReference type="ChEBI" id="CHEBI:18420"/>
    </ligand>
</feature>
<reference evidence="14 15" key="1">
    <citation type="submission" date="2022-01" db="EMBL/GenBank/DDBJ databases">
        <title>Desulfofustis limnae sp. nov., a novel mesophilic sulfate-reducing bacterium isolated from marsh soil.</title>
        <authorList>
            <person name="Watanabe M."/>
            <person name="Takahashi A."/>
            <person name="Kojima H."/>
            <person name="Fukui M."/>
        </authorList>
    </citation>
    <scope>NUCLEOTIDE SEQUENCE [LARGE SCALE GENOMIC DNA]</scope>
    <source>
        <strain evidence="14 15">PPLL</strain>
    </source>
</reference>
<dbReference type="SMART" id="SM01192">
    <property type="entry name" value="Enolase_C"/>
    <property type="match status" value="1"/>
</dbReference>
<evidence type="ECO:0000259" key="12">
    <source>
        <dbReference type="SMART" id="SM01192"/>
    </source>
</evidence>
<feature type="binding site" evidence="11">
    <location>
        <position position="368"/>
    </location>
    <ligand>
        <name>(2R)-2-phosphoglycerate</name>
        <dbReference type="ChEBI" id="CHEBI:58289"/>
    </ligand>
</feature>
<comment type="similarity">
    <text evidence="2 11">Belongs to the enolase family.</text>
</comment>
<comment type="pathway">
    <text evidence="1 11">Carbohydrate degradation; glycolysis; pyruvate from D-glyceraldehyde 3-phosphate: step 4/5.</text>
</comment>
<evidence type="ECO:0000259" key="13">
    <source>
        <dbReference type="SMART" id="SM01193"/>
    </source>
</evidence>
<feature type="binding site" evidence="11">
    <location>
        <position position="246"/>
    </location>
    <ligand>
        <name>Mg(2+)</name>
        <dbReference type="ChEBI" id="CHEBI:18420"/>
    </ligand>
</feature>
<organism evidence="14 15">
    <name type="scientific">Desulfofustis limnaeus</name>
    <dbReference type="NCBI Taxonomy" id="2740163"/>
    <lineage>
        <taxon>Bacteria</taxon>
        <taxon>Pseudomonadati</taxon>
        <taxon>Thermodesulfobacteriota</taxon>
        <taxon>Desulfobulbia</taxon>
        <taxon>Desulfobulbales</taxon>
        <taxon>Desulfocapsaceae</taxon>
        <taxon>Desulfofustis</taxon>
    </lineage>
</organism>
<accession>A0ABM7W471</accession>
<comment type="function">
    <text evidence="10 11">Catalyzes the reversible conversion of 2-phosphoglycerate (2-PG) into phosphoenolpyruvate (PEP). It is essential for the degradation of carbohydrates via glycolysis.</text>
</comment>
<evidence type="ECO:0000256" key="6">
    <source>
        <dbReference type="ARBA" id="ARBA00022525"/>
    </source>
</evidence>
<evidence type="ECO:0000256" key="5">
    <source>
        <dbReference type="ARBA" id="ARBA00022490"/>
    </source>
</evidence>
<dbReference type="InterPro" id="IPR029017">
    <property type="entry name" value="Enolase-like_N"/>
</dbReference>
<dbReference type="Pfam" id="PF00113">
    <property type="entry name" value="Enolase_C"/>
    <property type="match status" value="1"/>
</dbReference>
<feature type="domain" description="Enolase N-terminal" evidence="13">
    <location>
        <begin position="4"/>
        <end position="134"/>
    </location>
</feature>
<dbReference type="Proteomes" id="UP000830055">
    <property type="component" value="Chromosome"/>
</dbReference>
<evidence type="ECO:0000256" key="8">
    <source>
        <dbReference type="ARBA" id="ARBA00023152"/>
    </source>
</evidence>
<evidence type="ECO:0000256" key="7">
    <source>
        <dbReference type="ARBA" id="ARBA00022842"/>
    </source>
</evidence>
<dbReference type="EC" id="4.2.1.11" evidence="3 11"/>
<keyword evidence="8 11" id="KW-0324">Glycolysis</keyword>
<dbReference type="PANTHER" id="PTHR11902">
    <property type="entry name" value="ENOLASE"/>
    <property type="match status" value="1"/>
</dbReference>
<dbReference type="SUPFAM" id="SSF54826">
    <property type="entry name" value="Enolase N-terminal domain-like"/>
    <property type="match status" value="1"/>
</dbReference>
<feature type="binding site" evidence="11">
    <location>
        <position position="390"/>
    </location>
    <ligand>
        <name>(2R)-2-phosphoglycerate</name>
        <dbReference type="ChEBI" id="CHEBI:58289"/>
    </ligand>
</feature>
<evidence type="ECO:0000256" key="4">
    <source>
        <dbReference type="ARBA" id="ARBA00017068"/>
    </source>
</evidence>
<keyword evidence="11" id="KW-0479">Metal-binding</keyword>
<protein>
    <recommendedName>
        <fullName evidence="4 11">Enolase</fullName>
        <ecNumber evidence="3 11">4.2.1.11</ecNumber>
    </recommendedName>
    <alternativeName>
        <fullName evidence="11">2-phospho-D-glycerate hydro-lyase</fullName>
    </alternativeName>
    <alternativeName>
        <fullName evidence="11">2-phosphoglycerate dehydratase</fullName>
    </alternativeName>
</protein>
<dbReference type="InterPro" id="IPR020810">
    <property type="entry name" value="Enolase_C"/>
</dbReference>
<evidence type="ECO:0000313" key="15">
    <source>
        <dbReference type="Proteomes" id="UP000830055"/>
    </source>
</evidence>
<dbReference type="SUPFAM" id="SSF51604">
    <property type="entry name" value="Enolase C-terminal domain-like"/>
    <property type="match status" value="1"/>
</dbReference>
<comment type="cofactor">
    <cofactor evidence="11">
        <name>Mg(2+)</name>
        <dbReference type="ChEBI" id="CHEBI:18420"/>
    </cofactor>
    <text evidence="11">Binds a second Mg(2+) ion via substrate during catalysis.</text>
</comment>
<dbReference type="SMART" id="SM01193">
    <property type="entry name" value="Enolase_N"/>
    <property type="match status" value="1"/>
</dbReference>
<dbReference type="SFLD" id="SFLDF00002">
    <property type="entry name" value="enolase"/>
    <property type="match status" value="1"/>
</dbReference>
<dbReference type="CDD" id="cd03313">
    <property type="entry name" value="enolase"/>
    <property type="match status" value="1"/>
</dbReference>
<feature type="binding site" evidence="11">
    <location>
        <position position="166"/>
    </location>
    <ligand>
        <name>(2R)-2-phosphoglycerate</name>
        <dbReference type="ChEBI" id="CHEBI:58289"/>
    </ligand>
</feature>
<dbReference type="RefSeq" id="WP_284152848.1">
    <property type="nucleotide sequence ID" value="NZ_AP025516.1"/>
</dbReference>
<keyword evidence="6 11" id="KW-0964">Secreted</keyword>
<sequence length="432" mass="47732">MSEIRSLYGLEILDSRGWPTIKATCTLSSRAYASASIPSGRSTGTAEAWELRDGDQARYRGRGCRQAADNINTIINQALRGRDITSQQDLDQALCELDGSPNKSRLGANAILAVSISFARAQARERGISLYRHFSELLEEPVTHFPRLTINLFSGGRHAGRQVAIQDVLMVPSGASSIDESLVTMSNIYQTAADQTYETYGMRLLTADEGGQAPPFESSEVMLEAAVAAIEGAGYRPGEDVHLAIDVASSHFYRDGQYELDQRRLQPGEMIEHLCRWRSRYPIVSLEDGLAEDDWLHWPHLCEALGNTTLILGDDLLCTNPERIVRAIHSGACNGLLLKVNQIGTLSEAITAHRLARQAGWQVTVSVRSGETEDDWAADLAVGWSADQFKNGSITQSERLAKYNRLLEIEAGERLPIRPWPRVLKPGHTRHL</sequence>
<proteinExistence type="inferred from homology"/>
<evidence type="ECO:0000256" key="2">
    <source>
        <dbReference type="ARBA" id="ARBA00009604"/>
    </source>
</evidence>
<evidence type="ECO:0000256" key="9">
    <source>
        <dbReference type="ARBA" id="ARBA00023239"/>
    </source>
</evidence>
<dbReference type="PIRSF" id="PIRSF001400">
    <property type="entry name" value="Enolase"/>
    <property type="match status" value="1"/>
</dbReference>